<protein>
    <submittedName>
        <fullName evidence="1">Ribosomal protein S2</fullName>
    </submittedName>
</protein>
<geneLocation type="mitochondrion" evidence="1"/>
<accession>A0A8E8PDM2</accession>
<dbReference type="EMBL" id="MT747832">
    <property type="protein sequence ID" value="QWE50990.1"/>
    <property type="molecule type" value="Genomic_DNA"/>
</dbReference>
<keyword evidence="1" id="KW-0689">Ribosomal protein</keyword>
<dbReference type="InterPro" id="IPR023591">
    <property type="entry name" value="Ribosomal_uS2_flav_dom_sf"/>
</dbReference>
<dbReference type="AlphaFoldDB" id="A0A8E8PDM2"/>
<organism evidence="1">
    <name type="scientific">Phaeophyceae sp</name>
    <dbReference type="NCBI Taxonomy" id="2249243"/>
    <lineage>
        <taxon>Eukaryota</taxon>
        <taxon>Sar</taxon>
        <taxon>Stramenopiles</taxon>
        <taxon>Ochrophyta</taxon>
        <taxon>PX clade</taxon>
        <taxon>Phaeophyceae</taxon>
    </lineage>
</organism>
<proteinExistence type="predicted"/>
<name>A0A8E8PDM2_9PHAE</name>
<reference evidence="1" key="1">
    <citation type="journal article" date="2021" name="Eur. J. Phycol.">
        <title>High-throughput sequencing of the kelp Alaria (Phaeophyceae) reveals epi-endobiotic associations, including a likely phaeophycean parasite.</title>
        <authorList>
            <person name="Bringloe T.T."/>
            <person name="Sauermann R."/>
            <person name="Krause-Jensen D."/>
            <person name="Olesen B."/>
            <person name="Klimova A."/>
            <person name="Klochkova T.A."/>
            <person name="Verbruggen H."/>
        </authorList>
    </citation>
    <scope>NUCLEOTIDE SEQUENCE</scope>
</reference>
<dbReference type="GO" id="GO:0005840">
    <property type="term" value="C:ribosome"/>
    <property type="evidence" value="ECO:0007669"/>
    <property type="project" value="UniProtKB-KW"/>
</dbReference>
<gene>
    <name evidence="1" type="primary">rps2</name>
</gene>
<evidence type="ECO:0000313" key="1">
    <source>
        <dbReference type="EMBL" id="QWE50990.1"/>
    </source>
</evidence>
<keyword evidence="1" id="KW-0496">Mitochondrion</keyword>
<sequence length="188" mass="21713">MSLYSAEEKKLINFFIKFSGYLVPPYVDNTNLTGISKTMFFYLLGKQQFHFIYNLEKSLYPMRTALELLLNTVKERGDILIISDSAPLKGFFKYDPYIKCTGWKRVELSNSKNYDLILLVDTVEESLVEVHRKISLIVGVGATTTSRMSYPFNLNIEKPVLAAWFYQAITTSCLRGYELRKKTNELES</sequence>
<keyword evidence="1" id="KW-0687">Ribonucleoprotein</keyword>
<dbReference type="SUPFAM" id="SSF52313">
    <property type="entry name" value="Ribosomal protein S2"/>
    <property type="match status" value="1"/>
</dbReference>